<dbReference type="STRING" id="1675527.AIOL_001715"/>
<keyword evidence="2" id="KW-1185">Reference proteome</keyword>
<evidence type="ECO:0000313" key="2">
    <source>
        <dbReference type="Proteomes" id="UP000037178"/>
    </source>
</evidence>
<organism evidence="1 2">
    <name type="scientific">Candidatus Rhodobacter oscarellae</name>
    <dbReference type="NCBI Taxonomy" id="1675527"/>
    <lineage>
        <taxon>Bacteria</taxon>
        <taxon>Pseudomonadati</taxon>
        <taxon>Pseudomonadota</taxon>
        <taxon>Alphaproteobacteria</taxon>
        <taxon>Rhodobacterales</taxon>
        <taxon>Rhodobacter group</taxon>
        <taxon>Rhodobacter</taxon>
    </lineage>
</organism>
<keyword evidence="1" id="KW-0670">Pyruvate</keyword>
<sequence length="119" mass="13018">MQIKLTLVATDTPDLILAENVQAIDGSSSPLRFRACFETPHDHAMLTVTYVVHTAPEPLIAPGWFDCFDAKAIGAALEADQAIAYLGEAEIADGVDRVIAIFDDGRGFAWHQLNEKYKD</sequence>
<accession>A0A0J9E4K4</accession>
<dbReference type="Pfam" id="PF20044">
    <property type="entry name" value="DUF6446"/>
    <property type="match status" value="1"/>
</dbReference>
<proteinExistence type="predicted"/>
<dbReference type="InterPro" id="IPR045616">
    <property type="entry name" value="DUF6446"/>
</dbReference>
<dbReference type="AlphaFoldDB" id="A0A0J9E4K4"/>
<dbReference type="Proteomes" id="UP000037178">
    <property type="component" value="Unassembled WGS sequence"/>
</dbReference>
<comment type="caution">
    <text evidence="1">The sequence shown here is derived from an EMBL/GenBank/DDBJ whole genome shotgun (WGS) entry which is preliminary data.</text>
</comment>
<name>A0A0J9E4K4_9RHOB</name>
<protein>
    <submittedName>
        <fullName evidence="1">Pyruvate carboxylase</fullName>
    </submittedName>
</protein>
<dbReference type="EMBL" id="LFTY01000002">
    <property type="protein sequence ID" value="KMW56759.1"/>
    <property type="molecule type" value="Genomic_DNA"/>
</dbReference>
<dbReference type="PATRIC" id="fig|1675527.3.peg.1809"/>
<dbReference type="RefSeq" id="WP_235438934.1">
    <property type="nucleotide sequence ID" value="NZ_LFTY01000002.1"/>
</dbReference>
<evidence type="ECO:0000313" key="1">
    <source>
        <dbReference type="EMBL" id="KMW56759.1"/>
    </source>
</evidence>
<reference evidence="1 2" key="1">
    <citation type="submission" date="2015-06" db="EMBL/GenBank/DDBJ databases">
        <title>Draft genome sequence of an Alphaproteobacteria species associated to the Mediterranean sponge Oscarella lobularis.</title>
        <authorList>
            <person name="Jourda C."/>
            <person name="Santini S."/>
            <person name="Claverie J.-M."/>
        </authorList>
    </citation>
    <scope>NUCLEOTIDE SEQUENCE [LARGE SCALE GENOMIC DNA]</scope>
    <source>
        <strain evidence="1">IGS</strain>
    </source>
</reference>
<gene>
    <name evidence="1" type="ORF">AIOL_001715</name>
</gene>